<reference evidence="5" key="1">
    <citation type="submission" date="2021-01" db="EMBL/GenBank/DDBJ databases">
        <authorList>
            <consortium name="Genoscope - CEA"/>
            <person name="William W."/>
        </authorList>
    </citation>
    <scope>NUCLEOTIDE SEQUENCE</scope>
</reference>
<feature type="repeat" description="ANK" evidence="3">
    <location>
        <begin position="787"/>
        <end position="813"/>
    </location>
</feature>
<feature type="compositionally biased region" description="Polar residues" evidence="4">
    <location>
        <begin position="646"/>
        <end position="664"/>
    </location>
</feature>
<dbReference type="AlphaFoldDB" id="A0A8S1YC99"/>
<name>A0A8S1YC99_9CILI</name>
<protein>
    <submittedName>
        <fullName evidence="5">Uncharacterized protein</fullName>
    </submittedName>
</protein>
<dbReference type="PROSITE" id="PS50297">
    <property type="entry name" value="ANK_REP_REGION"/>
    <property type="match status" value="2"/>
</dbReference>
<dbReference type="OrthoDB" id="307642at2759"/>
<organism evidence="5 6">
    <name type="scientific">Paramecium pentaurelia</name>
    <dbReference type="NCBI Taxonomy" id="43138"/>
    <lineage>
        <taxon>Eukaryota</taxon>
        <taxon>Sar</taxon>
        <taxon>Alveolata</taxon>
        <taxon>Ciliophora</taxon>
        <taxon>Intramacronucleata</taxon>
        <taxon>Oligohymenophorea</taxon>
        <taxon>Peniculida</taxon>
        <taxon>Parameciidae</taxon>
        <taxon>Paramecium</taxon>
    </lineage>
</organism>
<sequence>MRNKGHNKVKSLHTVQEISNTKTFFIGRITQRQFIKNTLSSLPLAQIPQIQGSAPLSGRVVARKILKGTSMKTLGSVPDNEMKNQQSIFELIASAQFKNIISEGKLKKDEETHFTLEGPLKFKDHQRKKIFKQSLNIESQSIQSEDNMNIQIFLKNIRQIITTSHIQHNEIQTNENSFLSDKFKTQMTSPRFTLTNHLSTIQFQNQPTQIYKAGSTIMLDPIEEKKVQLQPTMQINRKKLTISVYNPENQIGVYSFSVPDYCKKLEDVNEDIQEYTDKPKHVLKQALQFISLQPKKMTSKFSKSIQKIIGISDQENLNEDARQFYNIQKTSRFMKMYLQNKMSQIFIKLEQNILVHLKLIQERLTSIDILKICESQQSSRLQSCYTNPINIYPEQLSNPIFQITIEYNRFQFHQIYYFDQSFIDYSQNDLDSFDRDYEIIQCQSKLKITNLTSYLNFIINTLNPETRNIMLQDHNSLINNTIIQDPYDIYHDNQIINKVNSLYRYCKRRDQIAQTKIILHQYNDILTGIFQDDHEIDNLTNDYGLIELDEQTQTQQSIIKIDMAKIYIKSAKPIKNKTSYHDQLPTNEIPNSKINSKKIISSPRHQTINYTSNNSKPIKQLLQTTTSQTNVIQKRNDSPQDETSFKETSNLNTTQSNKMKATQTMQNTTMPISQKEEDLLKPTKSQERRNAITVISSMSKHALQMRTQITESRRRQSVPFIEKIKLLIEEQKLSELKEEFTNNPNLSINEFLKGNNTYLILAAQTGNIEIVEFLLSKGAKVNLQNNDGDTALHKAIAYQFYNVADLLIAQGAQNLRNCNGMSPWQLVQ</sequence>
<evidence type="ECO:0000256" key="3">
    <source>
        <dbReference type="PROSITE-ProRule" id="PRU00023"/>
    </source>
</evidence>
<dbReference type="InterPro" id="IPR002110">
    <property type="entry name" value="Ankyrin_rpt"/>
</dbReference>
<feature type="repeat" description="ANK" evidence="3">
    <location>
        <begin position="754"/>
        <end position="786"/>
    </location>
</feature>
<proteinExistence type="predicted"/>
<comment type="caution">
    <text evidence="5">The sequence shown here is derived from an EMBL/GenBank/DDBJ whole genome shotgun (WGS) entry which is preliminary data.</text>
</comment>
<evidence type="ECO:0000313" key="6">
    <source>
        <dbReference type="Proteomes" id="UP000689195"/>
    </source>
</evidence>
<evidence type="ECO:0000313" key="5">
    <source>
        <dbReference type="EMBL" id="CAD8211379.1"/>
    </source>
</evidence>
<evidence type="ECO:0000256" key="1">
    <source>
        <dbReference type="ARBA" id="ARBA00022737"/>
    </source>
</evidence>
<evidence type="ECO:0000256" key="2">
    <source>
        <dbReference type="ARBA" id="ARBA00023043"/>
    </source>
</evidence>
<evidence type="ECO:0000256" key="4">
    <source>
        <dbReference type="SAM" id="MobiDB-lite"/>
    </source>
</evidence>
<dbReference type="Proteomes" id="UP000689195">
    <property type="component" value="Unassembled WGS sequence"/>
</dbReference>
<feature type="region of interest" description="Disordered" evidence="4">
    <location>
        <begin position="628"/>
        <end position="664"/>
    </location>
</feature>
<gene>
    <name evidence="5" type="ORF">PPENT_87.1.T1630053</name>
</gene>
<keyword evidence="2 3" id="KW-0040">ANK repeat</keyword>
<dbReference type="PROSITE" id="PS50088">
    <property type="entry name" value="ANK_REPEAT"/>
    <property type="match status" value="2"/>
</dbReference>
<dbReference type="EMBL" id="CAJJDO010000163">
    <property type="protein sequence ID" value="CAD8211379.1"/>
    <property type="molecule type" value="Genomic_DNA"/>
</dbReference>
<keyword evidence="6" id="KW-1185">Reference proteome</keyword>
<accession>A0A8S1YC99</accession>
<dbReference type="PANTHER" id="PTHR24126">
    <property type="entry name" value="ANKYRIN REPEAT, PH AND SEC7 DOMAIN CONTAINING PROTEIN SECG-RELATED"/>
    <property type="match status" value="1"/>
</dbReference>
<dbReference type="Pfam" id="PF12796">
    <property type="entry name" value="Ank_2"/>
    <property type="match status" value="1"/>
</dbReference>
<dbReference type="SMART" id="SM00248">
    <property type="entry name" value="ANK"/>
    <property type="match status" value="2"/>
</dbReference>
<keyword evidence="1" id="KW-0677">Repeat</keyword>
<dbReference type="PANTHER" id="PTHR24126:SF14">
    <property type="entry name" value="ANK_REP_REGION DOMAIN-CONTAINING PROTEIN"/>
    <property type="match status" value="1"/>
</dbReference>